<protein>
    <submittedName>
        <fullName evidence="1">Uncharacterized protein</fullName>
    </submittedName>
</protein>
<gene>
    <name evidence="1" type="ORF">MSG28_008063</name>
</gene>
<organism evidence="1 2">
    <name type="scientific">Choristoneura fumiferana</name>
    <name type="common">Spruce budworm moth</name>
    <name type="synonym">Archips fumiferana</name>
    <dbReference type="NCBI Taxonomy" id="7141"/>
    <lineage>
        <taxon>Eukaryota</taxon>
        <taxon>Metazoa</taxon>
        <taxon>Ecdysozoa</taxon>
        <taxon>Arthropoda</taxon>
        <taxon>Hexapoda</taxon>
        <taxon>Insecta</taxon>
        <taxon>Pterygota</taxon>
        <taxon>Neoptera</taxon>
        <taxon>Endopterygota</taxon>
        <taxon>Lepidoptera</taxon>
        <taxon>Glossata</taxon>
        <taxon>Ditrysia</taxon>
        <taxon>Tortricoidea</taxon>
        <taxon>Tortricidae</taxon>
        <taxon>Tortricinae</taxon>
        <taxon>Choristoneura</taxon>
    </lineage>
</organism>
<sequence>MHQPPKNSYLCFCGLARCREAEEEAARRGAGGGGARPYGSDDGRGAATPLCPSTRDALRTVLNHTGLSTQPVRGHNRDISLQADIMPEDRSSKEEHGEPGLSALLSSSHLSCKRRNLPPELPLPVPVLALLQLPAEPGRHSSPLQSSWKTRGYDSTIDNQKLEFKAQSKVGSMDNVKHKPGGGDIKIFDDKEYAKQMSGQSPLPGSYSHSAQESPEPHATQTPKSDENLNQQQC</sequence>
<name>A0ACC0J9S0_CHOFU</name>
<reference evidence="1 2" key="1">
    <citation type="journal article" date="2022" name="Genome Biol. Evol.">
        <title>The Spruce Budworm Genome: Reconstructing the Evolutionary History of Antifreeze Proteins.</title>
        <authorList>
            <person name="Beliveau C."/>
            <person name="Gagne P."/>
            <person name="Picq S."/>
            <person name="Vernygora O."/>
            <person name="Keeling C.I."/>
            <person name="Pinkney K."/>
            <person name="Doucet D."/>
            <person name="Wen F."/>
            <person name="Johnston J.S."/>
            <person name="Maaroufi H."/>
            <person name="Boyle B."/>
            <person name="Laroche J."/>
            <person name="Dewar K."/>
            <person name="Juretic N."/>
            <person name="Blackburn G."/>
            <person name="Nisole A."/>
            <person name="Brunet B."/>
            <person name="Brandao M."/>
            <person name="Lumley L."/>
            <person name="Duan J."/>
            <person name="Quan G."/>
            <person name="Lucarotti C.J."/>
            <person name="Roe A.D."/>
            <person name="Sperling F.A.H."/>
            <person name="Levesque R.C."/>
            <person name="Cusson M."/>
        </authorList>
    </citation>
    <scope>NUCLEOTIDE SEQUENCE [LARGE SCALE GENOMIC DNA]</scope>
    <source>
        <strain evidence="1">Glfc:IPQL:Cfum</strain>
    </source>
</reference>
<dbReference type="Proteomes" id="UP001064048">
    <property type="component" value="Chromosome 13"/>
</dbReference>
<comment type="caution">
    <text evidence="1">The sequence shown here is derived from an EMBL/GenBank/DDBJ whole genome shotgun (WGS) entry which is preliminary data.</text>
</comment>
<dbReference type="EMBL" id="CM046113">
    <property type="protein sequence ID" value="KAI8420876.1"/>
    <property type="molecule type" value="Genomic_DNA"/>
</dbReference>
<keyword evidence="2" id="KW-1185">Reference proteome</keyword>
<proteinExistence type="predicted"/>
<accession>A0ACC0J9S0</accession>
<evidence type="ECO:0000313" key="1">
    <source>
        <dbReference type="EMBL" id="KAI8420876.1"/>
    </source>
</evidence>
<evidence type="ECO:0000313" key="2">
    <source>
        <dbReference type="Proteomes" id="UP001064048"/>
    </source>
</evidence>